<protein>
    <recommendedName>
        <fullName evidence="5">L-fucose isomerase C-terminal domain-containing protein</fullName>
    </recommendedName>
</protein>
<evidence type="ECO:0000313" key="4">
    <source>
        <dbReference type="Proteomes" id="UP000017831"/>
    </source>
</evidence>
<dbReference type="STRING" id="1121098.HMPREF1534_01499"/>
<dbReference type="eggNOG" id="COG2407">
    <property type="taxonomic scope" value="Bacteria"/>
</dbReference>
<dbReference type="InterPro" id="IPR009015">
    <property type="entry name" value="Fucose_isomerase_N/cen_sf"/>
</dbReference>
<keyword evidence="4" id="KW-1185">Reference proteome</keyword>
<evidence type="ECO:0000256" key="2">
    <source>
        <dbReference type="ARBA" id="ARBA00023277"/>
    </source>
</evidence>
<dbReference type="EMBL" id="AQHY01000019">
    <property type="protein sequence ID" value="EOA55513.1"/>
    <property type="molecule type" value="Genomic_DNA"/>
</dbReference>
<evidence type="ECO:0000313" key="3">
    <source>
        <dbReference type="EMBL" id="EOA55513.1"/>
    </source>
</evidence>
<evidence type="ECO:0008006" key="5">
    <source>
        <dbReference type="Google" id="ProtNLM"/>
    </source>
</evidence>
<sequence>MNLYLITFQSGLNKMESVYDCHKDLFVEIEKYFTLHLIHYKEVETIPEDAYKMAFIASGGVEKTVTQHFDLLPYPITLLTDGLQNSLAASLEIATWMRNKGMKARIIHGSPMHMVKQILSHHQAFAAKREIKGKRIGVIGYPSSWLVASNVDYLLAKRRWGIEYIDIPMEEIYCLYYQITDDDIGYKASVLVKQAVACREATPEDFLKAMRLYKAVRIICEKKHLDAVTLSCFSLIEKLGTTGCLALSLLNDEGIPAGCEGDLQSIFTMLIAKVLTNQTGFMANPSFINEEQNELVVAHCTIATKMTDRFIIRNHFESETGVAIQGILHEGEITVLKCGGECLDEYFVSRGQLTENTNYINACRTQIRIRLGKPVDYFTRNPLGNHHIVLMGDHEQVIHEFMQLNSCKQIE</sequence>
<proteinExistence type="predicted"/>
<accession>U6RJY7</accession>
<comment type="caution">
    <text evidence="3">The sequence shown here is derived from an EMBL/GenBank/DDBJ whole genome shotgun (WGS) entry which is preliminary data.</text>
</comment>
<dbReference type="GO" id="GO:0005996">
    <property type="term" value="P:monosaccharide metabolic process"/>
    <property type="evidence" value="ECO:0007669"/>
    <property type="project" value="InterPro"/>
</dbReference>
<keyword evidence="2" id="KW-0119">Carbohydrate metabolism</keyword>
<dbReference type="RefSeq" id="WP_005939144.1">
    <property type="nucleotide sequence ID" value="NZ_KB890375.1"/>
</dbReference>
<dbReference type="GeneID" id="60062513"/>
<organism evidence="3 4">
    <name type="scientific">Phocaeicola massiliensis B84634 = Timone 84634 = DSM 17679 = JCM 13223</name>
    <dbReference type="NCBI Taxonomy" id="1121098"/>
    <lineage>
        <taxon>Bacteria</taxon>
        <taxon>Pseudomonadati</taxon>
        <taxon>Bacteroidota</taxon>
        <taxon>Bacteroidia</taxon>
        <taxon>Bacteroidales</taxon>
        <taxon>Bacteroidaceae</taxon>
        <taxon>Phocaeicola</taxon>
    </lineage>
</organism>
<dbReference type="PATRIC" id="fig|1121098.3.peg.1519"/>
<dbReference type="Proteomes" id="UP000017831">
    <property type="component" value="Unassembled WGS sequence"/>
</dbReference>
<gene>
    <name evidence="3" type="ORF">HMPREF1534_01499</name>
</gene>
<dbReference type="GO" id="GO:0016861">
    <property type="term" value="F:intramolecular oxidoreductase activity, interconverting aldoses and ketoses"/>
    <property type="evidence" value="ECO:0007669"/>
    <property type="project" value="InterPro"/>
</dbReference>
<name>U6RJY7_9BACT</name>
<dbReference type="OrthoDB" id="5838738at2"/>
<reference evidence="3 4" key="1">
    <citation type="submission" date="2013-04" db="EMBL/GenBank/DDBJ databases">
        <title>The Genome Sequence of Bacteroides massiliensis DSM 17679.</title>
        <authorList>
            <consortium name="The Broad Institute Genomics Platform"/>
            <person name="Earl A."/>
            <person name="Ward D."/>
            <person name="Feldgarden M."/>
            <person name="Gevers D."/>
            <person name="Martens E."/>
            <person name="Fenner L."/>
            <person name="Roux V."/>
            <person name="Mallet M.N."/>
            <person name="Raoult D."/>
            <person name="Walker B."/>
            <person name="Young S."/>
            <person name="Zeng Q."/>
            <person name="Gargeya S."/>
            <person name="Fitzgerald M."/>
            <person name="Haas B."/>
            <person name="Abouelleil A."/>
            <person name="Allen A.W."/>
            <person name="Alvarado L."/>
            <person name="Arachchi H.M."/>
            <person name="Berlin A.M."/>
            <person name="Chapman S.B."/>
            <person name="Gainer-Dewar J."/>
            <person name="Goldberg J."/>
            <person name="Griggs A."/>
            <person name="Gujja S."/>
            <person name="Hansen M."/>
            <person name="Howarth C."/>
            <person name="Imamovic A."/>
            <person name="Ireland A."/>
            <person name="Larimer J."/>
            <person name="McCowan C."/>
            <person name="Murphy C."/>
            <person name="Pearson M."/>
            <person name="Poon T.W."/>
            <person name="Priest M."/>
            <person name="Roberts A."/>
            <person name="Saif S."/>
            <person name="Shea T."/>
            <person name="Sisk P."/>
            <person name="Sykes S."/>
            <person name="Wortman J."/>
            <person name="Nusbaum C."/>
            <person name="Birren B."/>
        </authorList>
    </citation>
    <scope>NUCLEOTIDE SEQUENCE [LARGE SCALE GENOMIC DNA]</scope>
    <source>
        <strain evidence="4">B84634 / Timone 84634 / DSM 17679 / JCM 13223</strain>
    </source>
</reference>
<dbReference type="PANTHER" id="PTHR36120">
    <property type="entry name" value="FUCOSE ISOMERASE"/>
    <property type="match status" value="1"/>
</dbReference>
<dbReference type="AlphaFoldDB" id="U6RJY7"/>
<dbReference type="HOGENOM" id="CLU_055583_0_0_10"/>
<dbReference type="SUPFAM" id="SSF53743">
    <property type="entry name" value="FucI/AraA N-terminal and middle domains"/>
    <property type="match status" value="1"/>
</dbReference>
<evidence type="ECO:0000256" key="1">
    <source>
        <dbReference type="ARBA" id="ARBA00023235"/>
    </source>
</evidence>
<dbReference type="PANTHER" id="PTHR36120:SF2">
    <property type="entry name" value="FUCOSE ISOMERASE"/>
    <property type="match status" value="1"/>
</dbReference>
<dbReference type="GO" id="GO:0005737">
    <property type="term" value="C:cytoplasm"/>
    <property type="evidence" value="ECO:0007669"/>
    <property type="project" value="InterPro"/>
</dbReference>
<keyword evidence="1" id="KW-0413">Isomerase</keyword>